<evidence type="ECO:0000313" key="4">
    <source>
        <dbReference type="Proteomes" id="UP000320333"/>
    </source>
</evidence>
<feature type="domain" description="Peptidase S8/S53" evidence="2">
    <location>
        <begin position="11"/>
        <end position="89"/>
    </location>
</feature>
<dbReference type="Pfam" id="PF00082">
    <property type="entry name" value="Peptidase_S8"/>
    <property type="match status" value="1"/>
</dbReference>
<proteinExistence type="inferred from homology"/>
<name>A0A507CRF0_9FUNG</name>
<evidence type="ECO:0000259" key="2">
    <source>
        <dbReference type="Pfam" id="PF00082"/>
    </source>
</evidence>
<reference evidence="3 4" key="1">
    <citation type="journal article" date="2019" name="Sci. Rep.">
        <title>Comparative genomics of chytrid fungi reveal insights into the obligate biotrophic and pathogenic lifestyle of Synchytrium endobioticum.</title>
        <authorList>
            <person name="van de Vossenberg B.T.L.H."/>
            <person name="Warris S."/>
            <person name="Nguyen H.D.T."/>
            <person name="van Gent-Pelzer M.P.E."/>
            <person name="Joly D.L."/>
            <person name="van de Geest H.C."/>
            <person name="Bonants P.J.M."/>
            <person name="Smith D.S."/>
            <person name="Levesque C.A."/>
            <person name="van der Lee T.A.J."/>
        </authorList>
    </citation>
    <scope>NUCLEOTIDE SEQUENCE [LARGE SCALE GENOMIC DNA]</scope>
    <source>
        <strain evidence="3 4">CBS 675.73</strain>
    </source>
</reference>
<comment type="similarity">
    <text evidence="1">Belongs to the peptidase S8 family.</text>
</comment>
<keyword evidence="4" id="KW-1185">Reference proteome</keyword>
<evidence type="ECO:0000313" key="3">
    <source>
        <dbReference type="EMBL" id="TPX41719.1"/>
    </source>
</evidence>
<dbReference type="STRING" id="246404.A0A507CRF0"/>
<dbReference type="OrthoDB" id="2162597at2759"/>
<dbReference type="Proteomes" id="UP000320333">
    <property type="component" value="Unassembled WGS sequence"/>
</dbReference>
<accession>A0A507CRF0</accession>
<comment type="caution">
    <text evidence="3">The sequence shown here is derived from an EMBL/GenBank/DDBJ whole genome shotgun (WGS) entry which is preliminary data.</text>
</comment>
<dbReference type="Gene3D" id="3.50.30.30">
    <property type="match status" value="1"/>
</dbReference>
<comment type="caution">
    <text evidence="1">Lacks conserved residue(s) required for the propagation of feature annotation.</text>
</comment>
<dbReference type="EMBL" id="QEAP01001702">
    <property type="protein sequence ID" value="TPX41719.1"/>
    <property type="molecule type" value="Genomic_DNA"/>
</dbReference>
<dbReference type="InterPro" id="IPR036852">
    <property type="entry name" value="Peptidase_S8/S53_dom_sf"/>
</dbReference>
<protein>
    <recommendedName>
        <fullName evidence="2">Peptidase S8/S53 domain-containing protein</fullName>
    </recommendedName>
</protein>
<dbReference type="Gene3D" id="3.40.50.200">
    <property type="entry name" value="Peptidase S8/S53 domain"/>
    <property type="match status" value="1"/>
</dbReference>
<organism evidence="3 4">
    <name type="scientific">Chytriomyces confervae</name>
    <dbReference type="NCBI Taxonomy" id="246404"/>
    <lineage>
        <taxon>Eukaryota</taxon>
        <taxon>Fungi</taxon>
        <taxon>Fungi incertae sedis</taxon>
        <taxon>Chytridiomycota</taxon>
        <taxon>Chytridiomycota incertae sedis</taxon>
        <taxon>Chytridiomycetes</taxon>
        <taxon>Chytridiales</taxon>
        <taxon>Chytriomycetaceae</taxon>
        <taxon>Chytriomyces</taxon>
    </lineage>
</organism>
<dbReference type="GO" id="GO:0004252">
    <property type="term" value="F:serine-type endopeptidase activity"/>
    <property type="evidence" value="ECO:0007669"/>
    <property type="project" value="InterPro"/>
</dbReference>
<sequence length="201" mass="20376">MPETTLSQVPSIYIAADDGADIINKSLGGFPGYTDDPQVRAVDDVSNKGVIAISSAGNSGSTGVYSVGNPGTGLLGLSIASFDNAEAPFPYAVIDEKRIPYGFGEANANFKEGQLLDVVVNDFEADANDVQDDGVKINHSGGSSARCGRAFAAGAAQCVLYSTDLSIPGIAGSADIPSIMIGQAGGRAIIAAVKAGKTPTF</sequence>
<evidence type="ECO:0000256" key="1">
    <source>
        <dbReference type="PROSITE-ProRule" id="PRU01240"/>
    </source>
</evidence>
<dbReference type="GO" id="GO:0006508">
    <property type="term" value="P:proteolysis"/>
    <property type="evidence" value="ECO:0007669"/>
    <property type="project" value="InterPro"/>
</dbReference>
<dbReference type="SUPFAM" id="SSF52743">
    <property type="entry name" value="Subtilisin-like"/>
    <property type="match status" value="1"/>
</dbReference>
<dbReference type="AlphaFoldDB" id="A0A507CRF0"/>
<dbReference type="InterPro" id="IPR000209">
    <property type="entry name" value="Peptidase_S8/S53_dom"/>
</dbReference>
<dbReference type="PROSITE" id="PS51892">
    <property type="entry name" value="SUBTILASE"/>
    <property type="match status" value="1"/>
</dbReference>
<gene>
    <name evidence="3" type="ORF">CcCBS67573_g10557</name>
</gene>